<feature type="region of interest" description="Disordered" evidence="1">
    <location>
        <begin position="113"/>
        <end position="163"/>
    </location>
</feature>
<feature type="compositionally biased region" description="Basic and acidic residues" evidence="1">
    <location>
        <begin position="209"/>
        <end position="231"/>
    </location>
</feature>
<organism evidence="2 3">
    <name type="scientific">Pyrenophora teres f. teres</name>
    <dbReference type="NCBI Taxonomy" id="97479"/>
    <lineage>
        <taxon>Eukaryota</taxon>
        <taxon>Fungi</taxon>
        <taxon>Dikarya</taxon>
        <taxon>Ascomycota</taxon>
        <taxon>Pezizomycotina</taxon>
        <taxon>Dothideomycetes</taxon>
        <taxon>Pleosporomycetidae</taxon>
        <taxon>Pleosporales</taxon>
        <taxon>Pleosporineae</taxon>
        <taxon>Pleosporaceae</taxon>
        <taxon>Pyrenophora</taxon>
    </lineage>
</organism>
<feature type="compositionally biased region" description="Basic and acidic residues" evidence="1">
    <location>
        <begin position="37"/>
        <end position="46"/>
    </location>
</feature>
<dbReference type="Proteomes" id="UP000472372">
    <property type="component" value="Chromosome 7"/>
</dbReference>
<proteinExistence type="predicted"/>
<feature type="region of interest" description="Disordered" evidence="1">
    <location>
        <begin position="37"/>
        <end position="60"/>
    </location>
</feature>
<evidence type="ECO:0000256" key="1">
    <source>
        <dbReference type="SAM" id="MobiDB-lite"/>
    </source>
</evidence>
<accession>A0A6S6W890</accession>
<dbReference type="EMBL" id="HG992983">
    <property type="protein sequence ID" value="CAE7194440.1"/>
    <property type="molecule type" value="Genomic_DNA"/>
</dbReference>
<protein>
    <submittedName>
        <fullName evidence="2">Uncharacterized protein</fullName>
    </submittedName>
</protein>
<feature type="compositionally biased region" description="Polar residues" evidence="1">
    <location>
        <begin position="149"/>
        <end position="163"/>
    </location>
</feature>
<evidence type="ECO:0000313" key="2">
    <source>
        <dbReference type="EMBL" id="CAE7194440.1"/>
    </source>
</evidence>
<evidence type="ECO:0000313" key="3">
    <source>
        <dbReference type="Proteomes" id="UP000472372"/>
    </source>
</evidence>
<reference evidence="2" key="1">
    <citation type="submission" date="2021-02" db="EMBL/GenBank/DDBJ databases">
        <authorList>
            <person name="Syme A R."/>
            <person name="Syme A R."/>
            <person name="Moolhuijzen P."/>
        </authorList>
    </citation>
    <scope>NUCLEOTIDE SEQUENCE</scope>
    <source>
        <strain evidence="2">W1-1</strain>
    </source>
</reference>
<sequence>MIAKRETIYSAGTLVTKEEIQEVDSLVVKAKQMVAEGSEKHNDQAMHRGQPLSEAIQNSDKLGVKAANVRQGRVDKGASLTSKSLPRQRLAGERIEKSANDYKTGLQEIMPKEPTAEPSMKLQPSPNVCRSPISPEVYNATRGSPILQPPNNSETPPKSSLSKPITRVEMVTLNSGDTIPIVLSPTGFARFPRHCDDDDEWDRLSQSSAREEDGNTETERKPSPKKDRITS</sequence>
<name>A0A6S6W890_9PLEO</name>
<dbReference type="AlphaFoldDB" id="A0A6S6W890"/>
<gene>
    <name evidence="2" type="ORF">PTTW11_07951</name>
</gene>
<feature type="region of interest" description="Disordered" evidence="1">
    <location>
        <begin position="188"/>
        <end position="231"/>
    </location>
</feature>